<dbReference type="EMBL" id="JAAVUM010000031">
    <property type="protein sequence ID" value="NKE08237.1"/>
    <property type="molecule type" value="Genomic_DNA"/>
</dbReference>
<proteinExistence type="predicted"/>
<gene>
    <name evidence="1" type="ORF">GWK17_22645</name>
</gene>
<organism evidence="1 2">
    <name type="scientific">Mesobacillus selenatarsenatis</name>
    <dbReference type="NCBI Taxonomy" id="388741"/>
    <lineage>
        <taxon>Bacteria</taxon>
        <taxon>Bacillati</taxon>
        <taxon>Bacillota</taxon>
        <taxon>Bacilli</taxon>
        <taxon>Bacillales</taxon>
        <taxon>Bacillaceae</taxon>
        <taxon>Mesobacillus</taxon>
    </lineage>
</organism>
<reference evidence="1 2" key="1">
    <citation type="submission" date="2020-03" db="EMBL/GenBank/DDBJ databases">
        <authorList>
            <person name="Sun Q."/>
        </authorList>
    </citation>
    <scope>NUCLEOTIDE SEQUENCE [LARGE SCALE GENOMIC DNA]</scope>
    <source>
        <strain evidence="1 2">KACC 21451</strain>
    </source>
</reference>
<accession>A0A846TSJ6</accession>
<dbReference type="AlphaFoldDB" id="A0A846TSJ6"/>
<dbReference type="Proteomes" id="UP000587942">
    <property type="component" value="Unassembled WGS sequence"/>
</dbReference>
<protein>
    <submittedName>
        <fullName evidence="1">Uncharacterized protein</fullName>
    </submittedName>
</protein>
<sequence length="99" mass="11230">MAELQLKLPMLKGMRGDLVCIGCAKKLHTADLLIRCTKQPPVKSMIAGFLICRKIFLFRKEKGMLILKYILDKVVYVAYCGVKCTYANGGVQQWKLFCI</sequence>
<evidence type="ECO:0000313" key="2">
    <source>
        <dbReference type="Proteomes" id="UP000587942"/>
    </source>
</evidence>
<name>A0A846TSJ6_9BACI</name>
<comment type="caution">
    <text evidence="1">The sequence shown here is derived from an EMBL/GenBank/DDBJ whole genome shotgun (WGS) entry which is preliminary data.</text>
</comment>
<dbReference type="RefSeq" id="WP_167834587.1">
    <property type="nucleotide sequence ID" value="NZ_JAAVUM010000031.1"/>
</dbReference>
<evidence type="ECO:0000313" key="1">
    <source>
        <dbReference type="EMBL" id="NKE08237.1"/>
    </source>
</evidence>